<keyword evidence="2" id="KW-0732">Signal</keyword>
<evidence type="ECO:0000313" key="4">
    <source>
        <dbReference type="EMBL" id="UYV79651.1"/>
    </source>
</evidence>
<dbReference type="PANTHER" id="PTHR43157">
    <property type="entry name" value="PHOSPHATIDYLINOSITOL-GLYCAN BIOSYNTHESIS CLASS F PROTEIN-RELATED"/>
    <property type="match status" value="1"/>
</dbReference>
<protein>
    <recommendedName>
        <fullName evidence="6">Retinol dehydrogenase 12</fullName>
    </recommendedName>
</protein>
<evidence type="ECO:0008006" key="6">
    <source>
        <dbReference type="Google" id="ProtNLM"/>
    </source>
</evidence>
<sequence>MWQAVLVAALGLLAAIKLYLRLIEGRCGEARLDGQTAVVTGSNCGLGLETARDLAARGARVILACRDASRGEQAADIVRASTGNSSVVYRHLDLSSLHSIRHFAQHILNSESRLDMLVHNAGMTPSKAGLATEDGLELQWAVNHLGPFLLTSLLLPLLLRTKNACVVFVASVTHWWARLDTAKDLDGPRAWVQHPYWTYCSTKLANVLIAGELGRRLEHRGVAVSSVSPGGVRTAIARNMAWPVRALVVPVLWPFLKSPRAGAQTTVWAAVTRARGYLVDCAPALSAPWARDTAAAARLWDESCRLLDIDPRWTDVAPSDKLECK</sequence>
<dbReference type="Pfam" id="PF00106">
    <property type="entry name" value="adh_short"/>
    <property type="match status" value="1"/>
</dbReference>
<proteinExistence type="predicted"/>
<dbReference type="InterPro" id="IPR036291">
    <property type="entry name" value="NAD(P)-bd_dom_sf"/>
</dbReference>
<evidence type="ECO:0000256" key="2">
    <source>
        <dbReference type="SAM" id="SignalP"/>
    </source>
</evidence>
<dbReference type="EMBL" id="CP092880">
    <property type="protein sequence ID" value="UYV79649.1"/>
    <property type="molecule type" value="Genomic_DNA"/>
</dbReference>
<dbReference type="Gene3D" id="3.40.50.720">
    <property type="entry name" value="NAD(P)-binding Rossmann-like Domain"/>
    <property type="match status" value="1"/>
</dbReference>
<keyword evidence="5" id="KW-1185">Reference proteome</keyword>
<keyword evidence="1" id="KW-0560">Oxidoreductase</keyword>
<dbReference type="Proteomes" id="UP001235939">
    <property type="component" value="Chromosome 18"/>
</dbReference>
<dbReference type="SUPFAM" id="SSF51735">
    <property type="entry name" value="NAD(P)-binding Rossmann-fold domains"/>
    <property type="match status" value="1"/>
</dbReference>
<dbReference type="PANTHER" id="PTHR43157:SF31">
    <property type="entry name" value="PHOSPHATIDYLINOSITOL-GLYCAN BIOSYNTHESIS CLASS F PROTEIN"/>
    <property type="match status" value="1"/>
</dbReference>
<feature type="chain" id="PRO_5045034216" description="Retinol dehydrogenase 12" evidence="2">
    <location>
        <begin position="26"/>
        <end position="325"/>
    </location>
</feature>
<name>A0ABY6LEQ3_9ARAC</name>
<dbReference type="InterPro" id="IPR002347">
    <property type="entry name" value="SDR_fam"/>
</dbReference>
<dbReference type="EMBL" id="CP092880">
    <property type="protein sequence ID" value="UYV79651.1"/>
    <property type="molecule type" value="Genomic_DNA"/>
</dbReference>
<dbReference type="PRINTS" id="PR00081">
    <property type="entry name" value="GDHRDH"/>
</dbReference>
<evidence type="ECO:0000313" key="3">
    <source>
        <dbReference type="EMBL" id="UYV79649.1"/>
    </source>
</evidence>
<evidence type="ECO:0000313" key="5">
    <source>
        <dbReference type="Proteomes" id="UP001235939"/>
    </source>
</evidence>
<organism evidence="3 5">
    <name type="scientific">Cordylochernes scorpioides</name>
    <dbReference type="NCBI Taxonomy" id="51811"/>
    <lineage>
        <taxon>Eukaryota</taxon>
        <taxon>Metazoa</taxon>
        <taxon>Ecdysozoa</taxon>
        <taxon>Arthropoda</taxon>
        <taxon>Chelicerata</taxon>
        <taxon>Arachnida</taxon>
        <taxon>Pseudoscorpiones</taxon>
        <taxon>Cheliferoidea</taxon>
        <taxon>Chernetidae</taxon>
        <taxon>Cordylochernes</taxon>
    </lineage>
</organism>
<feature type="signal peptide" evidence="2">
    <location>
        <begin position="1"/>
        <end position="25"/>
    </location>
</feature>
<evidence type="ECO:0000256" key="1">
    <source>
        <dbReference type="ARBA" id="ARBA00023002"/>
    </source>
</evidence>
<gene>
    <name evidence="3" type="ORF">LAZ67_18000176</name>
    <name evidence="4" type="ORF">LAZ67_18000178</name>
</gene>
<reference evidence="3 5" key="1">
    <citation type="submission" date="2022-01" db="EMBL/GenBank/DDBJ databases">
        <title>A chromosomal length assembly of Cordylochernes scorpioides.</title>
        <authorList>
            <person name="Zeh D."/>
            <person name="Zeh J."/>
        </authorList>
    </citation>
    <scope>NUCLEOTIDE SEQUENCE [LARGE SCALE GENOMIC DNA]</scope>
    <source>
        <strain evidence="3">IN4F17</strain>
        <tissue evidence="3">Whole Body</tissue>
    </source>
</reference>
<accession>A0ABY6LEQ3</accession>